<evidence type="ECO:0000313" key="1">
    <source>
        <dbReference type="EMBL" id="MBW72720.1"/>
    </source>
</evidence>
<dbReference type="EMBL" id="GGFL01008542">
    <property type="protein sequence ID" value="MBW72720.1"/>
    <property type="molecule type" value="Transcribed_RNA"/>
</dbReference>
<protein>
    <submittedName>
        <fullName evidence="1">Putative secreted protein</fullName>
    </submittedName>
</protein>
<proteinExistence type="predicted"/>
<organism evidence="1">
    <name type="scientific">Anopheles darlingi</name>
    <name type="common">Mosquito</name>
    <dbReference type="NCBI Taxonomy" id="43151"/>
    <lineage>
        <taxon>Eukaryota</taxon>
        <taxon>Metazoa</taxon>
        <taxon>Ecdysozoa</taxon>
        <taxon>Arthropoda</taxon>
        <taxon>Hexapoda</taxon>
        <taxon>Insecta</taxon>
        <taxon>Pterygota</taxon>
        <taxon>Neoptera</taxon>
        <taxon>Endopterygota</taxon>
        <taxon>Diptera</taxon>
        <taxon>Nematocera</taxon>
        <taxon>Culicoidea</taxon>
        <taxon>Culicidae</taxon>
        <taxon>Anophelinae</taxon>
        <taxon>Anopheles</taxon>
    </lineage>
</organism>
<reference evidence="1" key="1">
    <citation type="submission" date="2018-01" db="EMBL/GenBank/DDBJ databases">
        <title>An insight into the sialome of Amazonian anophelines.</title>
        <authorList>
            <person name="Ribeiro J.M."/>
            <person name="Scarpassa V."/>
            <person name="Calvo E."/>
        </authorList>
    </citation>
    <scope>NUCLEOTIDE SEQUENCE</scope>
</reference>
<sequence length="109" mass="12033">MVLTVAQVVRMMVVQIVHSGLLLLLLLLLLEVIGHEKMVTDGGPTTTSEMMMNEMVMVCGRVGMMQIDARIVVADVMMMVMHPGTDTVVTGNRKPSITIDHTTHTDTRR</sequence>
<name>A0A2M4D576_ANODA</name>
<accession>A0A2M4D576</accession>
<dbReference type="AlphaFoldDB" id="A0A2M4D576"/>